<evidence type="ECO:0000313" key="2">
    <source>
        <dbReference type="Proteomes" id="UP000050317"/>
    </source>
</evidence>
<sequence>MSKVIDFNELNTRILNTQPDTPANQLGGFALAIEAKTPAQLAEEALIELNELEPGNNNRRSTFSMTNHAKRSIELVEAVTNTKRYQNSIFAAVGLDVEMMNRLRLKAVSDPAIQAILDDLKAETDRRDD</sequence>
<evidence type="ECO:0000313" key="1">
    <source>
        <dbReference type="EMBL" id="KPZ11439.1"/>
    </source>
</evidence>
<protein>
    <submittedName>
        <fullName evidence="1">Uncharacterized protein</fullName>
    </submittedName>
</protein>
<dbReference type="Proteomes" id="UP000050317">
    <property type="component" value="Unassembled WGS sequence"/>
</dbReference>
<organism evidence="1 2">
    <name type="scientific">Pseudomonas syringae pv. viburni</name>
    <dbReference type="NCBI Taxonomy" id="251703"/>
    <lineage>
        <taxon>Bacteria</taxon>
        <taxon>Pseudomonadati</taxon>
        <taxon>Pseudomonadota</taxon>
        <taxon>Gammaproteobacteria</taxon>
        <taxon>Pseudomonadales</taxon>
        <taxon>Pseudomonadaceae</taxon>
        <taxon>Pseudomonas</taxon>
    </lineage>
</organism>
<gene>
    <name evidence="1" type="ORF">ALO40_03662</name>
</gene>
<name>A0A0Q0D2C5_9PSED</name>
<dbReference type="PATRIC" id="fig|251703.9.peg.5106"/>
<accession>A0A0Q0D2C5</accession>
<dbReference type="AlphaFoldDB" id="A0A0Q0D2C5"/>
<comment type="caution">
    <text evidence="1">The sequence shown here is derived from an EMBL/GenBank/DDBJ whole genome shotgun (WGS) entry which is preliminary data.</text>
</comment>
<proteinExistence type="predicted"/>
<reference evidence="1 2" key="1">
    <citation type="submission" date="2015-09" db="EMBL/GenBank/DDBJ databases">
        <title>Genome announcement of multiple Pseudomonas syringae strains.</title>
        <authorList>
            <person name="Thakur S."/>
            <person name="Wang P.W."/>
            <person name="Gong Y."/>
            <person name="Weir B.S."/>
            <person name="Guttman D.S."/>
        </authorList>
    </citation>
    <scope>NUCLEOTIDE SEQUENCE [LARGE SCALE GENOMIC DNA]</scope>
    <source>
        <strain evidence="1 2">ICMP3963</strain>
    </source>
</reference>
<dbReference type="RefSeq" id="WP_044422410.1">
    <property type="nucleotide sequence ID" value="NZ_JYHK01000045.1"/>
</dbReference>
<dbReference type="EMBL" id="LJRR01000359">
    <property type="protein sequence ID" value="KPZ11439.1"/>
    <property type="molecule type" value="Genomic_DNA"/>
</dbReference>